<name>A0A7W7RIX4_9ACTN</name>
<proteinExistence type="inferred from homology"/>
<evidence type="ECO:0000256" key="4">
    <source>
        <dbReference type="ARBA" id="ARBA00022692"/>
    </source>
</evidence>
<keyword evidence="4 7" id="KW-0812">Transmembrane</keyword>
<feature type="transmembrane region" description="Helical" evidence="7">
    <location>
        <begin position="117"/>
        <end position="140"/>
    </location>
</feature>
<feature type="compositionally biased region" description="Basic and acidic residues" evidence="8">
    <location>
        <begin position="10"/>
        <end position="19"/>
    </location>
</feature>
<evidence type="ECO:0000256" key="8">
    <source>
        <dbReference type="SAM" id="MobiDB-lite"/>
    </source>
</evidence>
<protein>
    <submittedName>
        <fullName evidence="10">ABC-type nitrate/sulfonate/bicarbonate transport system permease component</fullName>
    </submittedName>
</protein>
<evidence type="ECO:0000256" key="3">
    <source>
        <dbReference type="ARBA" id="ARBA00022475"/>
    </source>
</evidence>
<sequence>MTERSTAVADRPRPAPERRRGIRPARNGEAVWPGVLAVLGVFVAWELLARSGVLDTSVIPGAGAVLAEMARLAATGDYWADLWHTVSGALAGLGLVIAIGTGLALLIGLVRAVEESTWFLVEFLKPIPPIALIPLGLLLWGPAATMKIALVTFGALWPFLTQMLYGLRQTSGVALEMARSYRLGWWQTVARVHIPSLLPFALTGMRISASLAVIVAVVTELVGGADGLGQTITVSQANGLMPTMYAYILTAGVLGMAINLIFRLAERSLLFWHPSQREES</sequence>
<evidence type="ECO:0000259" key="9">
    <source>
        <dbReference type="PROSITE" id="PS50928"/>
    </source>
</evidence>
<feature type="transmembrane region" description="Helical" evidence="7">
    <location>
        <begin position="30"/>
        <end position="48"/>
    </location>
</feature>
<dbReference type="RefSeq" id="WP_184580515.1">
    <property type="nucleotide sequence ID" value="NZ_JACHJT010000001.1"/>
</dbReference>
<evidence type="ECO:0000256" key="7">
    <source>
        <dbReference type="RuleBase" id="RU363032"/>
    </source>
</evidence>
<dbReference type="InterPro" id="IPR000515">
    <property type="entry name" value="MetI-like"/>
</dbReference>
<dbReference type="Proteomes" id="UP000523007">
    <property type="component" value="Unassembled WGS sequence"/>
</dbReference>
<keyword evidence="11" id="KW-1185">Reference proteome</keyword>
<dbReference type="EMBL" id="JACHJT010000001">
    <property type="protein sequence ID" value="MBB4932838.1"/>
    <property type="molecule type" value="Genomic_DNA"/>
</dbReference>
<feature type="region of interest" description="Disordered" evidence="8">
    <location>
        <begin position="1"/>
        <end position="22"/>
    </location>
</feature>
<feature type="transmembrane region" description="Helical" evidence="7">
    <location>
        <begin position="244"/>
        <end position="262"/>
    </location>
</feature>
<comment type="similarity">
    <text evidence="7">Belongs to the binding-protein-dependent transport system permease family.</text>
</comment>
<reference evidence="10 11" key="1">
    <citation type="submission" date="2020-08" db="EMBL/GenBank/DDBJ databases">
        <title>Sequencing the genomes of 1000 actinobacteria strains.</title>
        <authorList>
            <person name="Klenk H.-P."/>
        </authorList>
    </citation>
    <scope>NUCLEOTIDE SEQUENCE [LARGE SCALE GENOMIC DNA]</scope>
    <source>
        <strain evidence="10 11">DSM 102030</strain>
    </source>
</reference>
<comment type="subcellular location">
    <subcellularLocation>
        <location evidence="1 7">Cell membrane</location>
        <topology evidence="1 7">Multi-pass membrane protein</topology>
    </subcellularLocation>
</comment>
<feature type="transmembrane region" description="Helical" evidence="7">
    <location>
        <begin position="146"/>
        <end position="167"/>
    </location>
</feature>
<comment type="caution">
    <text evidence="10">The sequence shown here is derived from an EMBL/GenBank/DDBJ whole genome shotgun (WGS) entry which is preliminary data.</text>
</comment>
<dbReference type="Pfam" id="PF00528">
    <property type="entry name" value="BPD_transp_1"/>
    <property type="match status" value="1"/>
</dbReference>
<dbReference type="PROSITE" id="PS50928">
    <property type="entry name" value="ABC_TM1"/>
    <property type="match status" value="1"/>
</dbReference>
<dbReference type="SUPFAM" id="SSF161098">
    <property type="entry name" value="MetI-like"/>
    <property type="match status" value="1"/>
</dbReference>
<feature type="transmembrane region" description="Helical" evidence="7">
    <location>
        <begin position="197"/>
        <end position="218"/>
    </location>
</feature>
<evidence type="ECO:0000313" key="11">
    <source>
        <dbReference type="Proteomes" id="UP000523007"/>
    </source>
</evidence>
<dbReference type="AlphaFoldDB" id="A0A7W7RIX4"/>
<dbReference type="CDD" id="cd06261">
    <property type="entry name" value="TM_PBP2"/>
    <property type="match status" value="1"/>
</dbReference>
<dbReference type="InterPro" id="IPR035906">
    <property type="entry name" value="MetI-like_sf"/>
</dbReference>
<keyword evidence="5 7" id="KW-1133">Transmembrane helix</keyword>
<dbReference type="GO" id="GO:0005886">
    <property type="term" value="C:plasma membrane"/>
    <property type="evidence" value="ECO:0007669"/>
    <property type="project" value="UniProtKB-SubCell"/>
</dbReference>
<evidence type="ECO:0000313" key="10">
    <source>
        <dbReference type="EMBL" id="MBB4932838.1"/>
    </source>
</evidence>
<dbReference type="GO" id="GO:0055085">
    <property type="term" value="P:transmembrane transport"/>
    <property type="evidence" value="ECO:0007669"/>
    <property type="project" value="InterPro"/>
</dbReference>
<feature type="transmembrane region" description="Helical" evidence="7">
    <location>
        <begin position="89"/>
        <end position="110"/>
    </location>
</feature>
<keyword evidence="3" id="KW-1003">Cell membrane</keyword>
<dbReference type="PANTHER" id="PTHR30151:SF38">
    <property type="entry name" value="ALIPHATIC SULFONATES TRANSPORT PERMEASE PROTEIN SSUC-RELATED"/>
    <property type="match status" value="1"/>
</dbReference>
<evidence type="ECO:0000256" key="6">
    <source>
        <dbReference type="ARBA" id="ARBA00023136"/>
    </source>
</evidence>
<dbReference type="Gene3D" id="1.10.3720.10">
    <property type="entry name" value="MetI-like"/>
    <property type="match status" value="1"/>
</dbReference>
<evidence type="ECO:0000256" key="2">
    <source>
        <dbReference type="ARBA" id="ARBA00022448"/>
    </source>
</evidence>
<keyword evidence="6 7" id="KW-0472">Membrane</keyword>
<evidence type="ECO:0000256" key="5">
    <source>
        <dbReference type="ARBA" id="ARBA00022989"/>
    </source>
</evidence>
<accession>A0A7W7RIX4</accession>
<dbReference type="PANTHER" id="PTHR30151">
    <property type="entry name" value="ALKANE SULFONATE ABC TRANSPORTER-RELATED, MEMBRANE SUBUNIT"/>
    <property type="match status" value="1"/>
</dbReference>
<keyword evidence="2 7" id="KW-0813">Transport</keyword>
<evidence type="ECO:0000256" key="1">
    <source>
        <dbReference type="ARBA" id="ARBA00004651"/>
    </source>
</evidence>
<gene>
    <name evidence="10" type="ORF">F4561_003658</name>
</gene>
<feature type="domain" description="ABC transmembrane type-1" evidence="9">
    <location>
        <begin position="82"/>
        <end position="266"/>
    </location>
</feature>
<organism evidence="10 11">
    <name type="scientific">Lipingzhangella halophila</name>
    <dbReference type="NCBI Taxonomy" id="1783352"/>
    <lineage>
        <taxon>Bacteria</taxon>
        <taxon>Bacillati</taxon>
        <taxon>Actinomycetota</taxon>
        <taxon>Actinomycetes</taxon>
        <taxon>Streptosporangiales</taxon>
        <taxon>Nocardiopsidaceae</taxon>
        <taxon>Lipingzhangella</taxon>
    </lineage>
</organism>